<evidence type="ECO:0000313" key="4">
    <source>
        <dbReference type="Proteomes" id="UP001566331"/>
    </source>
</evidence>
<dbReference type="EMBL" id="JBFWIC010000001">
    <property type="protein sequence ID" value="MEZ0473250.1"/>
    <property type="molecule type" value="Genomic_DNA"/>
</dbReference>
<dbReference type="PROSITE" id="PS51257">
    <property type="entry name" value="PROKAR_LIPOPROTEIN"/>
    <property type="match status" value="1"/>
</dbReference>
<name>A0ABV4HKH8_9GAMM</name>
<evidence type="ECO:0000256" key="1">
    <source>
        <dbReference type="SAM" id="MobiDB-lite"/>
    </source>
</evidence>
<feature type="signal peptide" evidence="2">
    <location>
        <begin position="1"/>
        <end position="20"/>
    </location>
</feature>
<dbReference type="RefSeq" id="WP_370563361.1">
    <property type="nucleotide sequence ID" value="NZ_JBFWIB010000003.1"/>
</dbReference>
<feature type="region of interest" description="Disordered" evidence="1">
    <location>
        <begin position="30"/>
        <end position="94"/>
    </location>
</feature>
<dbReference type="Proteomes" id="UP001566331">
    <property type="component" value="Unassembled WGS sequence"/>
</dbReference>
<feature type="chain" id="PRO_5047223193" description="Lipoprotein" evidence="2">
    <location>
        <begin position="21"/>
        <end position="237"/>
    </location>
</feature>
<evidence type="ECO:0000313" key="3">
    <source>
        <dbReference type="EMBL" id="MEZ0473250.1"/>
    </source>
</evidence>
<reference evidence="3 4" key="1">
    <citation type="submission" date="2024-07" db="EMBL/GenBank/DDBJ databases">
        <title>Luteimonas salilacus sp. nov., isolated from the shore soil of Salt Lake in Tibet of China.</title>
        <authorList>
            <person name="Zhang X."/>
            <person name="Li A."/>
        </authorList>
    </citation>
    <scope>NUCLEOTIDE SEQUENCE [LARGE SCALE GENOMIC DNA]</scope>
    <source>
        <strain evidence="3 4">B3-2-R+30</strain>
    </source>
</reference>
<gene>
    <name evidence="3" type="ORF">AB6713_01255</name>
</gene>
<keyword evidence="2" id="KW-0732">Signal</keyword>
<sequence length="237" mass="24542">MRMLYRLLTAFALAATLALAACRDAQQDAAGARGAGEPETLPAPAQPAGGITGMPDAPGPGQVPLGGEPPPPEPWLTPDGNFGLPPLEDNPETGLSAEEADAAPDDDAQAGGGEPTVGDAAAVIRDYYTAIDQGDCARAYRLWSNDGEASGQTEERFAAGFARTAEVAVQVGTPGAVEGAAGSRYLQIPVAVTARHDDGSVHRYAGHYVLRRAVVDGASAEQRAWRIASAELREERL</sequence>
<accession>A0ABV4HKH8</accession>
<organism evidence="3 4">
    <name type="scientific">Luteimonas salinilitoris</name>
    <dbReference type="NCBI Taxonomy" id="3237697"/>
    <lineage>
        <taxon>Bacteria</taxon>
        <taxon>Pseudomonadati</taxon>
        <taxon>Pseudomonadota</taxon>
        <taxon>Gammaproteobacteria</taxon>
        <taxon>Lysobacterales</taxon>
        <taxon>Lysobacteraceae</taxon>
        <taxon>Luteimonas</taxon>
    </lineage>
</organism>
<evidence type="ECO:0008006" key="5">
    <source>
        <dbReference type="Google" id="ProtNLM"/>
    </source>
</evidence>
<protein>
    <recommendedName>
        <fullName evidence="5">Lipoprotein</fullName>
    </recommendedName>
</protein>
<keyword evidence="4" id="KW-1185">Reference proteome</keyword>
<proteinExistence type="predicted"/>
<comment type="caution">
    <text evidence="3">The sequence shown here is derived from an EMBL/GenBank/DDBJ whole genome shotgun (WGS) entry which is preliminary data.</text>
</comment>
<evidence type="ECO:0000256" key="2">
    <source>
        <dbReference type="SAM" id="SignalP"/>
    </source>
</evidence>